<proteinExistence type="inferred from homology"/>
<evidence type="ECO:0000256" key="5">
    <source>
        <dbReference type="ARBA" id="ARBA00023136"/>
    </source>
</evidence>
<name>A0A250XBN9_9CHLO</name>
<dbReference type="STRING" id="1157962.A0A250XBN9"/>
<dbReference type="GO" id="GO:0032977">
    <property type="term" value="F:membrane insertase activity"/>
    <property type="evidence" value="ECO:0007669"/>
    <property type="project" value="InterPro"/>
</dbReference>
<evidence type="ECO:0000256" key="6">
    <source>
        <dbReference type="RuleBase" id="RU003945"/>
    </source>
</evidence>
<evidence type="ECO:0000256" key="7">
    <source>
        <dbReference type="SAM" id="MobiDB-lite"/>
    </source>
</evidence>
<evidence type="ECO:0000259" key="8">
    <source>
        <dbReference type="Pfam" id="PF02096"/>
    </source>
</evidence>
<feature type="compositionally biased region" description="Basic and acidic residues" evidence="7">
    <location>
        <begin position="359"/>
        <end position="373"/>
    </location>
</feature>
<comment type="subcellular location">
    <subcellularLocation>
        <location evidence="1 6">Membrane</location>
        <topology evidence="1 6">Multi-pass membrane protein</topology>
    </subcellularLocation>
</comment>
<evidence type="ECO:0000313" key="9">
    <source>
        <dbReference type="EMBL" id="GAX80476.1"/>
    </source>
</evidence>
<dbReference type="GO" id="GO:0009535">
    <property type="term" value="C:chloroplast thylakoid membrane"/>
    <property type="evidence" value="ECO:0007669"/>
    <property type="project" value="TreeGrafter"/>
</dbReference>
<comment type="similarity">
    <text evidence="2">Belongs to the OXA1/ALB3/YidC (TC 2.A.9.2) family.</text>
</comment>
<organism evidence="9 10">
    <name type="scientific">Chlamydomonas eustigma</name>
    <dbReference type="NCBI Taxonomy" id="1157962"/>
    <lineage>
        <taxon>Eukaryota</taxon>
        <taxon>Viridiplantae</taxon>
        <taxon>Chlorophyta</taxon>
        <taxon>core chlorophytes</taxon>
        <taxon>Chlorophyceae</taxon>
        <taxon>CS clade</taxon>
        <taxon>Chlamydomonadales</taxon>
        <taxon>Chlamydomonadaceae</taxon>
        <taxon>Chlamydomonas</taxon>
    </lineage>
</organism>
<feature type="compositionally biased region" description="Basic and acidic residues" evidence="7">
    <location>
        <begin position="417"/>
        <end position="443"/>
    </location>
</feature>
<dbReference type="OrthoDB" id="2148490at2759"/>
<comment type="similarity">
    <text evidence="6">Belongs to the OXA1/ALB3/YidC family.</text>
</comment>
<dbReference type="EMBL" id="BEGY01000053">
    <property type="protein sequence ID" value="GAX80476.1"/>
    <property type="molecule type" value="Genomic_DNA"/>
</dbReference>
<dbReference type="Proteomes" id="UP000232323">
    <property type="component" value="Unassembled WGS sequence"/>
</dbReference>
<dbReference type="Pfam" id="PF02096">
    <property type="entry name" value="60KD_IMP"/>
    <property type="match status" value="1"/>
</dbReference>
<feature type="compositionally biased region" description="Polar residues" evidence="7">
    <location>
        <begin position="389"/>
        <end position="409"/>
    </location>
</feature>
<gene>
    <name evidence="9" type="ORF">CEUSTIGMA_g7915.t1</name>
</gene>
<dbReference type="InterPro" id="IPR001708">
    <property type="entry name" value="YidC/ALB3/OXA1/COX18"/>
</dbReference>
<dbReference type="GO" id="GO:0010027">
    <property type="term" value="P:thylakoid membrane organization"/>
    <property type="evidence" value="ECO:0007669"/>
    <property type="project" value="TreeGrafter"/>
</dbReference>
<feature type="domain" description="Membrane insertase YidC/Oxa/ALB C-terminal" evidence="8">
    <location>
        <begin position="111"/>
        <end position="326"/>
    </location>
</feature>
<dbReference type="PANTHER" id="PTHR12428:SF14">
    <property type="entry name" value="ALBINO3-LIKE PROTEIN 1, CHLOROPLASTIC"/>
    <property type="match status" value="1"/>
</dbReference>
<dbReference type="CDD" id="cd20070">
    <property type="entry name" value="5TM_YidC_Alb3"/>
    <property type="match status" value="1"/>
</dbReference>
<keyword evidence="10" id="KW-1185">Reference proteome</keyword>
<keyword evidence="3 6" id="KW-0812">Transmembrane</keyword>
<accession>A0A250XBN9</accession>
<evidence type="ECO:0000256" key="4">
    <source>
        <dbReference type="ARBA" id="ARBA00022989"/>
    </source>
</evidence>
<dbReference type="InterPro" id="IPR047196">
    <property type="entry name" value="YidC_ALB_C"/>
</dbReference>
<protein>
    <recommendedName>
        <fullName evidence="8">Membrane insertase YidC/Oxa/ALB C-terminal domain-containing protein</fullName>
    </recommendedName>
</protein>
<dbReference type="NCBIfam" id="TIGR03592">
    <property type="entry name" value="yidC_oxa1_cterm"/>
    <property type="match status" value="1"/>
</dbReference>
<evidence type="ECO:0000256" key="3">
    <source>
        <dbReference type="ARBA" id="ARBA00022692"/>
    </source>
</evidence>
<evidence type="ECO:0000256" key="2">
    <source>
        <dbReference type="ARBA" id="ARBA00010583"/>
    </source>
</evidence>
<keyword evidence="4" id="KW-1133">Transmembrane helix</keyword>
<feature type="region of interest" description="Disordered" evidence="7">
    <location>
        <begin position="359"/>
        <end position="378"/>
    </location>
</feature>
<feature type="region of interest" description="Disordered" evidence="7">
    <location>
        <begin position="387"/>
        <end position="443"/>
    </location>
</feature>
<keyword evidence="5" id="KW-0472">Membrane</keyword>
<dbReference type="AlphaFoldDB" id="A0A250XBN9"/>
<sequence>MLCSSLRFNTSRFGKIQNAREFPYLSQGCSRVGIPRSVSVQAIDVNHITGFVDSVSQHHVNLLAVLADGSEAVPPPPEGDSGPFDFIANGLEALLKAIDAGLEGAHVPYSYGFAIITLTVLVKLATFPLTQKQVQSSVAVQALQPRVKELQARYASEPENLQIETARLYKEAGVNPLAGCLPTLATIPVFIGLYKALTNAADEGLGQESFFWIPDLSGPATMTQRATGAGLSWLFPFVDGHPPIGWSSAAAYLAMPALLIVSQYASMKLMSPPVNKDDPQASQTQAILKVLPLMIGWFSLNVPSGLTLYWFINNILSTAQQVYLKKTTQINIPQPVASTSAAANVVTIIKPKEERVKKVTGKDIGARRKRDDGSSSDSDVIDVEASVAHSNQAGSSSGMDANNVVMTGASSSNSSSLDKDSKGEKFRALKAREAATKASARTD</sequence>
<dbReference type="GO" id="GO:0051205">
    <property type="term" value="P:protein insertion into membrane"/>
    <property type="evidence" value="ECO:0007669"/>
    <property type="project" value="TreeGrafter"/>
</dbReference>
<dbReference type="InterPro" id="IPR028055">
    <property type="entry name" value="YidC/Oxa/ALB_C"/>
</dbReference>
<comment type="caution">
    <text evidence="9">The sequence shown here is derived from an EMBL/GenBank/DDBJ whole genome shotgun (WGS) entry which is preliminary data.</text>
</comment>
<dbReference type="PANTHER" id="PTHR12428">
    <property type="entry name" value="OXA1"/>
    <property type="match status" value="1"/>
</dbReference>
<dbReference type="GO" id="GO:0072598">
    <property type="term" value="P:protein localization to chloroplast"/>
    <property type="evidence" value="ECO:0007669"/>
    <property type="project" value="TreeGrafter"/>
</dbReference>
<reference evidence="9 10" key="1">
    <citation type="submission" date="2017-08" db="EMBL/GenBank/DDBJ databases">
        <title>Acidophilic green algal genome provides insights into adaptation to an acidic environment.</title>
        <authorList>
            <person name="Hirooka S."/>
            <person name="Hirose Y."/>
            <person name="Kanesaki Y."/>
            <person name="Higuchi S."/>
            <person name="Fujiwara T."/>
            <person name="Onuma R."/>
            <person name="Era A."/>
            <person name="Ohbayashi R."/>
            <person name="Uzuka A."/>
            <person name="Nozaki H."/>
            <person name="Yoshikawa H."/>
            <person name="Miyagishima S.Y."/>
        </authorList>
    </citation>
    <scope>NUCLEOTIDE SEQUENCE [LARGE SCALE GENOMIC DNA]</scope>
    <source>
        <strain evidence="9 10">NIES-2499</strain>
    </source>
</reference>
<evidence type="ECO:0000256" key="1">
    <source>
        <dbReference type="ARBA" id="ARBA00004141"/>
    </source>
</evidence>
<evidence type="ECO:0000313" key="10">
    <source>
        <dbReference type="Proteomes" id="UP000232323"/>
    </source>
</evidence>